<keyword evidence="2" id="KW-1185">Reference proteome</keyword>
<protein>
    <submittedName>
        <fullName evidence="1">Uncharacterized protein</fullName>
    </submittedName>
</protein>
<comment type="caution">
    <text evidence="1">The sequence shown here is derived from an EMBL/GenBank/DDBJ whole genome shotgun (WGS) entry which is preliminary data.</text>
</comment>
<organism evidence="1 2">
    <name type="scientific">Allosphingosinicella deserti</name>
    <dbReference type="NCBI Taxonomy" id="2116704"/>
    <lineage>
        <taxon>Bacteria</taxon>
        <taxon>Pseudomonadati</taxon>
        <taxon>Pseudomonadota</taxon>
        <taxon>Alphaproteobacteria</taxon>
        <taxon>Sphingomonadales</taxon>
        <taxon>Sphingomonadaceae</taxon>
        <taxon>Allosphingosinicella</taxon>
    </lineage>
</organism>
<evidence type="ECO:0000313" key="1">
    <source>
        <dbReference type="EMBL" id="PSJ40470.1"/>
    </source>
</evidence>
<name>A0A2P7QRB0_9SPHN</name>
<reference evidence="1 2" key="1">
    <citation type="submission" date="2018-03" db="EMBL/GenBank/DDBJ databases">
        <title>The draft genome of Sphingosinicella sp. GL-C-18.</title>
        <authorList>
            <person name="Liu L."/>
            <person name="Li L."/>
            <person name="Liang L."/>
            <person name="Zhang X."/>
            <person name="Wang T."/>
        </authorList>
    </citation>
    <scope>NUCLEOTIDE SEQUENCE [LARGE SCALE GENOMIC DNA]</scope>
    <source>
        <strain evidence="1 2">GL-C-18</strain>
    </source>
</reference>
<accession>A0A2P7QRB0</accession>
<evidence type="ECO:0000313" key="2">
    <source>
        <dbReference type="Proteomes" id="UP000241167"/>
    </source>
</evidence>
<dbReference type="Proteomes" id="UP000241167">
    <property type="component" value="Unassembled WGS sequence"/>
</dbReference>
<gene>
    <name evidence="1" type="ORF">C7I55_09030</name>
</gene>
<sequence>MGARAADRQRGAEVNEFVWYSDAMPHPSNMRPLRTDVSADDVDRVIAASARIRNGVPLDPDDVPRQVFGGISAKDHTYRPPHLFKAGGCWFVSGAAAAVLRDFDLGGGRLQRIEFLQKDRATPVEGDYFCIDFGNAKQALLPAQSKNIEPGGQGRYIFSKILHEGDLVVSRAALAGPDIWIDTLMWDALFLSGPLGTALGRAKVTKGFFLMKCPVAD</sequence>
<dbReference type="AlphaFoldDB" id="A0A2P7QRB0"/>
<dbReference type="EMBL" id="PXYI01000003">
    <property type="protein sequence ID" value="PSJ40470.1"/>
    <property type="molecule type" value="Genomic_DNA"/>
</dbReference>
<proteinExistence type="predicted"/>